<protein>
    <submittedName>
        <fullName evidence="2">Uncharacterized protein</fullName>
    </submittedName>
</protein>
<organism evidence="2">
    <name type="scientific">Siphoviridae sp. ctfrT39</name>
    <dbReference type="NCBI Taxonomy" id="2825598"/>
    <lineage>
        <taxon>Viruses</taxon>
        <taxon>Duplodnaviria</taxon>
        <taxon>Heunggongvirae</taxon>
        <taxon>Uroviricota</taxon>
        <taxon>Caudoviricetes</taxon>
    </lineage>
</organism>
<keyword evidence="1" id="KW-1133">Transmembrane helix</keyword>
<reference evidence="2" key="1">
    <citation type="journal article" date="2021" name="Proc. Natl. Acad. Sci. U.S.A.">
        <title>A Catalog of Tens of Thousands of Viruses from Human Metagenomes Reveals Hidden Associations with Chronic Diseases.</title>
        <authorList>
            <person name="Tisza M.J."/>
            <person name="Buck C.B."/>
        </authorList>
    </citation>
    <scope>NUCLEOTIDE SEQUENCE</scope>
    <source>
        <strain evidence="2">CtfrT39</strain>
    </source>
</reference>
<name>A0A8S5UQH2_9CAUD</name>
<proteinExistence type="predicted"/>
<evidence type="ECO:0000256" key="1">
    <source>
        <dbReference type="SAM" id="Phobius"/>
    </source>
</evidence>
<keyword evidence="1" id="KW-0812">Transmembrane</keyword>
<keyword evidence="1" id="KW-0472">Membrane</keyword>
<accession>A0A8S5UQH2</accession>
<dbReference type="EMBL" id="BK016120">
    <property type="protein sequence ID" value="DAF96660.1"/>
    <property type="molecule type" value="Genomic_DNA"/>
</dbReference>
<feature type="transmembrane region" description="Helical" evidence="1">
    <location>
        <begin position="20"/>
        <end position="40"/>
    </location>
</feature>
<evidence type="ECO:0000313" key="2">
    <source>
        <dbReference type="EMBL" id="DAF96660.1"/>
    </source>
</evidence>
<sequence>MLNVFINVELPLGVKPPFLAILSLVYLNGVCLIQHSTFSIQNLVKRSFRPAIRTSRYFLARTCIPNIESRRHR</sequence>